<dbReference type="EMBL" id="WQMT02000009">
    <property type="protein sequence ID" value="KAG9218949.1"/>
    <property type="molecule type" value="Genomic_DNA"/>
</dbReference>
<keyword evidence="2" id="KW-1185">Reference proteome</keyword>
<dbReference type="Proteomes" id="UP000824881">
    <property type="component" value="Unassembled WGS sequence"/>
</dbReference>
<evidence type="ECO:0000313" key="2">
    <source>
        <dbReference type="Proteomes" id="UP000824881"/>
    </source>
</evidence>
<name>A0ACB7IML3_PLECO</name>
<evidence type="ECO:0000313" key="1">
    <source>
        <dbReference type="EMBL" id="KAG9218949.1"/>
    </source>
</evidence>
<proteinExistence type="predicted"/>
<sequence>MSTTVGVELDYYGSPQPHPKQLSVELILEIIAVVASPLVAPDTDTTVRSDPEELVRFESSTEYRAFRTLTAASLVSRTWNVLCRPHIFRTLFISTKNPIARLTFLHFSAPHLAEHIRVLRLWWNHNHPDLRDRHTLNMGWVPSCFARLTNLQELYLGQWFGRRVVPPAPLTVGMSSIFSAPLRKLVLRGWGFSGKSYLPAFSMLAHTLEDLRLDKIVTDEIELPAPPDHIRLEALRNLELRDIDYPVLRCPNFIECPNLKRFTA</sequence>
<organism evidence="1 2">
    <name type="scientific">Pleurotus cornucopiae</name>
    <name type="common">Cornucopia mushroom</name>
    <dbReference type="NCBI Taxonomy" id="5321"/>
    <lineage>
        <taxon>Eukaryota</taxon>
        <taxon>Fungi</taxon>
        <taxon>Dikarya</taxon>
        <taxon>Basidiomycota</taxon>
        <taxon>Agaricomycotina</taxon>
        <taxon>Agaricomycetes</taxon>
        <taxon>Agaricomycetidae</taxon>
        <taxon>Agaricales</taxon>
        <taxon>Pleurotineae</taxon>
        <taxon>Pleurotaceae</taxon>
        <taxon>Pleurotus</taxon>
    </lineage>
</organism>
<accession>A0ACB7IML3</accession>
<reference evidence="1 2" key="1">
    <citation type="journal article" date="2021" name="Appl. Environ. Microbiol.">
        <title>Genetic linkage and physical mapping for an oyster mushroom Pleurotus cornucopiae and QTL analysis for the trait cap color.</title>
        <authorList>
            <person name="Zhang Y."/>
            <person name="Gao W."/>
            <person name="Sonnenberg A."/>
            <person name="Chen Q."/>
            <person name="Zhang J."/>
            <person name="Huang C."/>
        </authorList>
    </citation>
    <scope>NUCLEOTIDE SEQUENCE [LARGE SCALE GENOMIC DNA]</scope>
    <source>
        <strain evidence="1">CCMSSC00406</strain>
    </source>
</reference>
<gene>
    <name evidence="1" type="ORF">CCMSSC00406_0000937</name>
</gene>
<protein>
    <submittedName>
        <fullName evidence="1">Uncharacterized protein</fullName>
    </submittedName>
</protein>
<comment type="caution">
    <text evidence="1">The sequence shown here is derived from an EMBL/GenBank/DDBJ whole genome shotgun (WGS) entry which is preliminary data.</text>
</comment>